<dbReference type="InterPro" id="IPR013154">
    <property type="entry name" value="ADH-like_N"/>
</dbReference>
<dbReference type="Gene3D" id="3.40.50.720">
    <property type="entry name" value="NAD(P)-binding Rossmann-like Domain"/>
    <property type="match status" value="1"/>
</dbReference>
<sequence>MKALVYHGPGRIAWEDRPMPVLREPTDVLVKISKTTLCGTDLAILKGGIRTVQPGRIIGHEATARIVEVGSGVTDFRVGDHVIVPCTTSCGRCPACRKGLFSSCDRGGWLIGNTIDGVQAEFACIPCADTSLHRIPAGMDEEAALMLADIIPTGLEVGVQKAEVSLGDTVAVLGAGPVGLATIIAAQFYGPSEIIAIDLDANRLEAAKRLGATTVIDNSDGGALAKVMAMTGGRGVDVVIEVVGSPATFDLAQRIIGAGGRMANIGIFSKSVEMHNDILWLRNITLRMGVVNANTVPVLLKMIQAGKLDPRGLISHRFPLGEIEHAYELFKNAAREQAMKIVLSADDSAPPTEAIDEQVVQYVVGRIMSVLREG</sequence>
<dbReference type="GO" id="GO:0046872">
    <property type="term" value="F:metal ion binding"/>
    <property type="evidence" value="ECO:0007669"/>
    <property type="project" value="UniProtKB-KW"/>
</dbReference>
<feature type="domain" description="Enoyl reductase (ER)" evidence="5">
    <location>
        <begin position="10"/>
        <end position="343"/>
    </location>
</feature>
<protein>
    <submittedName>
        <fullName evidence="6">Alcohol dehydrogenase</fullName>
    </submittedName>
</protein>
<name>A0A4Q9VMN6_9HYPH</name>
<evidence type="ECO:0000256" key="3">
    <source>
        <dbReference type="ARBA" id="ARBA00022723"/>
    </source>
</evidence>
<dbReference type="Pfam" id="PF08240">
    <property type="entry name" value="ADH_N"/>
    <property type="match status" value="1"/>
</dbReference>
<comment type="caution">
    <text evidence="6">The sequence shown here is derived from an EMBL/GenBank/DDBJ whole genome shotgun (WGS) entry which is preliminary data.</text>
</comment>
<dbReference type="Pfam" id="PF00107">
    <property type="entry name" value="ADH_zinc_N"/>
    <property type="match status" value="1"/>
</dbReference>
<accession>A0A4Q9VMN6</accession>
<dbReference type="SUPFAM" id="SSF51735">
    <property type="entry name" value="NAD(P)-binding Rossmann-fold domains"/>
    <property type="match status" value="1"/>
</dbReference>
<evidence type="ECO:0000256" key="1">
    <source>
        <dbReference type="ARBA" id="ARBA00001947"/>
    </source>
</evidence>
<evidence type="ECO:0000259" key="5">
    <source>
        <dbReference type="SMART" id="SM00829"/>
    </source>
</evidence>
<dbReference type="AlphaFoldDB" id="A0A4Q9VMN6"/>
<evidence type="ECO:0000313" key="7">
    <source>
        <dbReference type="Proteomes" id="UP000292781"/>
    </source>
</evidence>
<keyword evidence="7" id="KW-1185">Reference proteome</keyword>
<keyword evidence="3" id="KW-0479">Metal-binding</keyword>
<keyword evidence="4" id="KW-0862">Zinc</keyword>
<dbReference type="SMART" id="SM00829">
    <property type="entry name" value="PKS_ER"/>
    <property type="match status" value="1"/>
</dbReference>
<organism evidence="6 7">
    <name type="scientific">Siculibacillus lacustris</name>
    <dbReference type="NCBI Taxonomy" id="1549641"/>
    <lineage>
        <taxon>Bacteria</taxon>
        <taxon>Pseudomonadati</taxon>
        <taxon>Pseudomonadota</taxon>
        <taxon>Alphaproteobacteria</taxon>
        <taxon>Hyphomicrobiales</taxon>
        <taxon>Ancalomicrobiaceae</taxon>
        <taxon>Siculibacillus</taxon>
    </lineage>
</organism>
<proteinExistence type="inferred from homology"/>
<dbReference type="PANTHER" id="PTHR42813">
    <property type="entry name" value="ZINC-TYPE ALCOHOL DEHYDROGENASE-LIKE"/>
    <property type="match status" value="1"/>
</dbReference>
<comment type="similarity">
    <text evidence="2">Belongs to the zinc-containing alcohol dehydrogenase family.</text>
</comment>
<dbReference type="InterPro" id="IPR036291">
    <property type="entry name" value="NAD(P)-bd_dom_sf"/>
</dbReference>
<dbReference type="RefSeq" id="WP_131310028.1">
    <property type="nucleotide sequence ID" value="NZ_SJFN01000018.1"/>
</dbReference>
<dbReference type="OrthoDB" id="9773078at2"/>
<gene>
    <name evidence="6" type="ORF">EYW49_13045</name>
</gene>
<dbReference type="InterPro" id="IPR011032">
    <property type="entry name" value="GroES-like_sf"/>
</dbReference>
<evidence type="ECO:0000256" key="2">
    <source>
        <dbReference type="ARBA" id="ARBA00008072"/>
    </source>
</evidence>
<dbReference type="EMBL" id="SJFN01000018">
    <property type="protein sequence ID" value="TBW36764.1"/>
    <property type="molecule type" value="Genomic_DNA"/>
</dbReference>
<evidence type="ECO:0000313" key="6">
    <source>
        <dbReference type="EMBL" id="TBW36764.1"/>
    </source>
</evidence>
<comment type="cofactor">
    <cofactor evidence="1">
        <name>Zn(2+)</name>
        <dbReference type="ChEBI" id="CHEBI:29105"/>
    </cofactor>
</comment>
<dbReference type="SUPFAM" id="SSF50129">
    <property type="entry name" value="GroES-like"/>
    <property type="match status" value="1"/>
</dbReference>
<evidence type="ECO:0000256" key="4">
    <source>
        <dbReference type="ARBA" id="ARBA00022833"/>
    </source>
</evidence>
<dbReference type="Gene3D" id="3.90.180.10">
    <property type="entry name" value="Medium-chain alcohol dehydrogenases, catalytic domain"/>
    <property type="match status" value="1"/>
</dbReference>
<dbReference type="GO" id="GO:0016491">
    <property type="term" value="F:oxidoreductase activity"/>
    <property type="evidence" value="ECO:0007669"/>
    <property type="project" value="InterPro"/>
</dbReference>
<dbReference type="PANTHER" id="PTHR42813:SF4">
    <property type="entry name" value="NADP-DEPENDENT ISOPROPANOL DEHYDROGENASE"/>
    <property type="match status" value="1"/>
</dbReference>
<dbReference type="Proteomes" id="UP000292781">
    <property type="component" value="Unassembled WGS sequence"/>
</dbReference>
<dbReference type="InterPro" id="IPR020843">
    <property type="entry name" value="ER"/>
</dbReference>
<dbReference type="InterPro" id="IPR013149">
    <property type="entry name" value="ADH-like_C"/>
</dbReference>
<reference evidence="6 7" key="1">
    <citation type="submission" date="2019-02" db="EMBL/GenBank/DDBJ databases">
        <title>Siculibacillus lacustris gen. nov., sp. nov., a new rosette-forming bacterium isolated from a freshwater crater lake (Lake St. Ana, Romania).</title>
        <authorList>
            <person name="Felfoldi T."/>
            <person name="Marton Z."/>
            <person name="Szabo A."/>
            <person name="Mentes A."/>
            <person name="Boka K."/>
            <person name="Marialigeti K."/>
            <person name="Mathe I."/>
            <person name="Koncz M."/>
            <person name="Schumann P."/>
            <person name="Toth E."/>
        </authorList>
    </citation>
    <scope>NUCLEOTIDE SEQUENCE [LARGE SCALE GENOMIC DNA]</scope>
    <source>
        <strain evidence="6 7">SA-279</strain>
    </source>
</reference>